<evidence type="ECO:0000313" key="5">
    <source>
        <dbReference type="Proteomes" id="UP000298050"/>
    </source>
</evidence>
<feature type="signal peptide" evidence="2">
    <location>
        <begin position="1"/>
        <end position="40"/>
    </location>
</feature>
<sequence length="347" mass="37835">MPQPYNRNRQPMKLAFNLNSKPRHLVGAILLAAITSTTSAADADSAVFIALGTQGGPQPNAYRAQPAHALQVGGETYLIDAGNGVARQLQSAGIELVDVKKVFISHNHDDHNADLGTLMGLSWSLNNRDDYAIFGPAGTQQVVDGFLQSYKVNADIRTEDSPLPRMGSFEGDVNVHNIGEASKPVRIFKDANVKVYAIENCHYHHDKPLQTETGIERSYAFRFEAADRTIVFSGDTGPCPQLVEFAKGADLLVHEVFNSGLMAENIRAKGFMSALPDFLLNKMLEKSEQYHTTPEEVGKLAAAAGVGEVVLTHIMPGREEDPDDAYTEGVKRHYSGKVTVAQDLGRY</sequence>
<dbReference type="InterPro" id="IPR044094">
    <property type="entry name" value="AtsA-like_MBL-fold"/>
</dbReference>
<evidence type="ECO:0000313" key="4">
    <source>
        <dbReference type="EMBL" id="TGD73522.1"/>
    </source>
</evidence>
<dbReference type="PANTHER" id="PTHR46018:SF2">
    <property type="entry name" value="ZINC PHOSPHODIESTERASE ELAC PROTEIN 1"/>
    <property type="match status" value="1"/>
</dbReference>
<keyword evidence="5" id="KW-1185">Reference proteome</keyword>
<name>A0A4Z0M1N9_9GAMM</name>
<dbReference type="EMBL" id="SRLE01000007">
    <property type="protein sequence ID" value="TGD73522.1"/>
    <property type="molecule type" value="Genomic_DNA"/>
</dbReference>
<dbReference type="InterPro" id="IPR001279">
    <property type="entry name" value="Metallo-B-lactamas"/>
</dbReference>
<proteinExistence type="predicted"/>
<feature type="domain" description="Metallo-beta-lactamase" evidence="3">
    <location>
        <begin position="77"/>
        <end position="314"/>
    </location>
</feature>
<dbReference type="Proteomes" id="UP000298050">
    <property type="component" value="Unassembled WGS sequence"/>
</dbReference>
<evidence type="ECO:0000259" key="3">
    <source>
        <dbReference type="Pfam" id="PF12706"/>
    </source>
</evidence>
<gene>
    <name evidence="4" type="ORF">E4634_10865</name>
</gene>
<evidence type="ECO:0000256" key="1">
    <source>
        <dbReference type="ARBA" id="ARBA00022801"/>
    </source>
</evidence>
<dbReference type="SUPFAM" id="SSF56281">
    <property type="entry name" value="Metallo-hydrolase/oxidoreductase"/>
    <property type="match status" value="1"/>
</dbReference>
<dbReference type="InterPro" id="IPR036866">
    <property type="entry name" value="RibonucZ/Hydroxyglut_hydro"/>
</dbReference>
<organism evidence="4 5">
    <name type="scientific">Mangrovimicrobium sediminis</name>
    <dbReference type="NCBI Taxonomy" id="2562682"/>
    <lineage>
        <taxon>Bacteria</taxon>
        <taxon>Pseudomonadati</taxon>
        <taxon>Pseudomonadota</taxon>
        <taxon>Gammaproteobacteria</taxon>
        <taxon>Cellvibrionales</taxon>
        <taxon>Halieaceae</taxon>
        <taxon>Mangrovimicrobium</taxon>
    </lineage>
</organism>
<comment type="caution">
    <text evidence="4">The sequence shown here is derived from an EMBL/GenBank/DDBJ whole genome shotgun (WGS) entry which is preliminary data.</text>
</comment>
<accession>A0A4Z0M1N9</accession>
<dbReference type="AlphaFoldDB" id="A0A4Z0M1N9"/>
<keyword evidence="1 4" id="KW-0378">Hydrolase</keyword>
<dbReference type="Gene3D" id="3.60.15.10">
    <property type="entry name" value="Ribonuclease Z/Hydroxyacylglutathione hydrolase-like"/>
    <property type="match status" value="1"/>
</dbReference>
<reference evidence="4 5" key="1">
    <citation type="submission" date="2019-04" db="EMBL/GenBank/DDBJ databases">
        <title>Taxonomy of novel Haliea sp. from mangrove soil of West Coast of India.</title>
        <authorList>
            <person name="Verma A."/>
            <person name="Kumar P."/>
            <person name="Krishnamurthi S."/>
        </authorList>
    </citation>
    <scope>NUCLEOTIDE SEQUENCE [LARGE SCALE GENOMIC DNA]</scope>
    <source>
        <strain evidence="4 5">SAOS-164</strain>
    </source>
</reference>
<dbReference type="OrthoDB" id="9803916at2"/>
<protein>
    <submittedName>
        <fullName evidence="4">MBL fold metallo-hydrolase</fullName>
    </submittedName>
</protein>
<dbReference type="Pfam" id="PF12706">
    <property type="entry name" value="Lactamase_B_2"/>
    <property type="match status" value="1"/>
</dbReference>
<feature type="chain" id="PRO_5021387919" evidence="2">
    <location>
        <begin position="41"/>
        <end position="347"/>
    </location>
</feature>
<dbReference type="PANTHER" id="PTHR46018">
    <property type="entry name" value="ZINC PHOSPHODIESTERASE ELAC PROTEIN 1"/>
    <property type="match status" value="1"/>
</dbReference>
<dbReference type="CDD" id="cd07719">
    <property type="entry name" value="arylsulfatase_AtsA-like_MBL-fold"/>
    <property type="match status" value="1"/>
</dbReference>
<keyword evidence="2" id="KW-0732">Signal</keyword>
<dbReference type="GO" id="GO:0042781">
    <property type="term" value="F:3'-tRNA processing endoribonuclease activity"/>
    <property type="evidence" value="ECO:0007669"/>
    <property type="project" value="TreeGrafter"/>
</dbReference>
<evidence type="ECO:0000256" key="2">
    <source>
        <dbReference type="SAM" id="SignalP"/>
    </source>
</evidence>